<dbReference type="SFLD" id="SFLDG01129">
    <property type="entry name" value="C1.5:_HAD__Beta-PGM__Phosphata"/>
    <property type="match status" value="1"/>
</dbReference>
<dbReference type="SUPFAM" id="SSF56784">
    <property type="entry name" value="HAD-like"/>
    <property type="match status" value="1"/>
</dbReference>
<name>A0A9D1LPJ3_9FIRM</name>
<dbReference type="EMBL" id="DVNK01000002">
    <property type="protein sequence ID" value="HIU45658.1"/>
    <property type="molecule type" value="Genomic_DNA"/>
</dbReference>
<dbReference type="InterPro" id="IPR023198">
    <property type="entry name" value="PGP-like_dom2"/>
</dbReference>
<dbReference type="PANTHER" id="PTHR43481">
    <property type="entry name" value="FRUCTOSE-1-PHOSPHATE PHOSPHATASE"/>
    <property type="match status" value="1"/>
</dbReference>
<dbReference type="SFLD" id="SFLDS00003">
    <property type="entry name" value="Haloacid_Dehalogenase"/>
    <property type="match status" value="1"/>
</dbReference>
<dbReference type="InterPro" id="IPR023214">
    <property type="entry name" value="HAD_sf"/>
</dbReference>
<dbReference type="InterPro" id="IPR006439">
    <property type="entry name" value="HAD-SF_hydro_IA"/>
</dbReference>
<keyword evidence="1" id="KW-0378">Hydrolase</keyword>
<dbReference type="PANTHER" id="PTHR43481:SF4">
    <property type="entry name" value="GLYCEROL-1-PHOSPHATE PHOSPHOHYDROLASE 1-RELATED"/>
    <property type="match status" value="1"/>
</dbReference>
<reference evidence="1" key="1">
    <citation type="submission" date="2020-10" db="EMBL/GenBank/DDBJ databases">
        <authorList>
            <person name="Gilroy R."/>
        </authorList>
    </citation>
    <scope>NUCLEOTIDE SEQUENCE</scope>
    <source>
        <strain evidence="1">ChiSxjej2B14-8506</strain>
    </source>
</reference>
<dbReference type="Gene3D" id="1.10.150.240">
    <property type="entry name" value="Putative phosphatase, domain 2"/>
    <property type="match status" value="1"/>
</dbReference>
<dbReference type="InterPro" id="IPR051806">
    <property type="entry name" value="HAD-like_SPP"/>
</dbReference>
<protein>
    <submittedName>
        <fullName evidence="1">HAD-IA family hydrolase</fullName>
    </submittedName>
</protein>
<dbReference type="SFLD" id="SFLDG01135">
    <property type="entry name" value="C1.5.6:_HAD__Beta-PGM__Phospha"/>
    <property type="match status" value="1"/>
</dbReference>
<dbReference type="Pfam" id="PF00702">
    <property type="entry name" value="Hydrolase"/>
    <property type="match status" value="1"/>
</dbReference>
<dbReference type="Gene3D" id="3.40.50.1000">
    <property type="entry name" value="HAD superfamily/HAD-like"/>
    <property type="match status" value="1"/>
</dbReference>
<comment type="caution">
    <text evidence="1">The sequence shown here is derived from an EMBL/GenBank/DDBJ whole genome shotgun (WGS) entry which is preliminary data.</text>
</comment>
<accession>A0A9D1LPJ3</accession>
<dbReference type="InterPro" id="IPR036412">
    <property type="entry name" value="HAD-like_sf"/>
</dbReference>
<dbReference type="NCBIfam" id="TIGR01509">
    <property type="entry name" value="HAD-SF-IA-v3"/>
    <property type="match status" value="1"/>
</dbReference>
<organism evidence="1 2">
    <name type="scientific">Candidatus Fimadaptatus faecigallinarum</name>
    <dbReference type="NCBI Taxonomy" id="2840814"/>
    <lineage>
        <taxon>Bacteria</taxon>
        <taxon>Bacillati</taxon>
        <taxon>Bacillota</taxon>
        <taxon>Clostridia</taxon>
        <taxon>Eubacteriales</taxon>
        <taxon>Candidatus Fimadaptatus</taxon>
    </lineage>
</organism>
<dbReference type="GO" id="GO:0050308">
    <property type="term" value="F:sugar-phosphatase activity"/>
    <property type="evidence" value="ECO:0007669"/>
    <property type="project" value="TreeGrafter"/>
</dbReference>
<dbReference type="CDD" id="cd07505">
    <property type="entry name" value="HAD_BPGM-like"/>
    <property type="match status" value="1"/>
</dbReference>
<dbReference type="AlphaFoldDB" id="A0A9D1LPJ3"/>
<evidence type="ECO:0000313" key="2">
    <source>
        <dbReference type="Proteomes" id="UP000824123"/>
    </source>
</evidence>
<sequence length="216" mass="23085">MAQTGVLFDMDGVLVDSEPVITAAAVEGLRRLGIPAQYEDFKPFTGMGEDRFIGGVAEKYGQQYRLEMKDLVYGLYCERVDEALTVYPGTRPTLERLHAAGVPMALASSADLIKVRANLRVAGIPFDMFGIVLAGNDVTRKKPFPDIYLRAAQGLGLDARDCIVVEDAISGIQAACAAGARSIAITTSFDRQALADAGATWVVDSIDAIADIILNA</sequence>
<proteinExistence type="predicted"/>
<reference evidence="1" key="2">
    <citation type="journal article" date="2021" name="PeerJ">
        <title>Extensive microbial diversity within the chicken gut microbiome revealed by metagenomics and culture.</title>
        <authorList>
            <person name="Gilroy R."/>
            <person name="Ravi A."/>
            <person name="Getino M."/>
            <person name="Pursley I."/>
            <person name="Horton D.L."/>
            <person name="Alikhan N.F."/>
            <person name="Baker D."/>
            <person name="Gharbi K."/>
            <person name="Hall N."/>
            <person name="Watson M."/>
            <person name="Adriaenssens E.M."/>
            <person name="Foster-Nyarko E."/>
            <person name="Jarju S."/>
            <person name="Secka A."/>
            <person name="Antonio M."/>
            <person name="Oren A."/>
            <person name="Chaudhuri R.R."/>
            <person name="La Ragione R."/>
            <person name="Hildebrand F."/>
            <person name="Pallen M.J."/>
        </authorList>
    </citation>
    <scope>NUCLEOTIDE SEQUENCE</scope>
    <source>
        <strain evidence="1">ChiSxjej2B14-8506</strain>
    </source>
</reference>
<gene>
    <name evidence="1" type="ORF">IAC59_00190</name>
</gene>
<dbReference type="PRINTS" id="PR00413">
    <property type="entry name" value="HADHALOGNASE"/>
</dbReference>
<evidence type="ECO:0000313" key="1">
    <source>
        <dbReference type="EMBL" id="HIU45658.1"/>
    </source>
</evidence>
<dbReference type="Proteomes" id="UP000824123">
    <property type="component" value="Unassembled WGS sequence"/>
</dbReference>